<keyword evidence="4" id="KW-0326">Glycosidase</keyword>
<sequence length="412" mass="44518">MRPLLHFTAESGWINDPHGITYIDGQYHAFFQYVPGKTVWAPNCHWGHAVGADLLSLRELPVAIAPGEGDGGIWTGSLVRTDDGAARIFYTSTSEPNIGIGRIRVATPLDDDWIAWRKGDVVADAPDELDIIAYRDPFVRRDGDRWRMFVGAGLRDGTATALSYVSDDLESWRYEGIALARSTDETEPVWMGALWECPQILEVDGRSVMVSSIWDDDVLHHAGYAIGDEENGVFAAETWGRLTYGDSYYAPSLFFDADGRPCLLFWMRGIGGASDGWASAHSLPHVLSLRDGQVWTTPHEDLLGHRGPRSVDGTTPRPMADIEWDAGGDGQLEITVGGVPAASLRIEGAEVAVTVGGVTTTVPAAGDLRIVIDGPVLEVSTGVALFGARLTVDDAQLTTNATAGTLRVYPLA</sequence>
<comment type="caution">
    <text evidence="6">The sequence shown here is derived from an EMBL/GenBank/DDBJ whole genome shotgun (WGS) entry which is preliminary data.</text>
</comment>
<name>A0ABS5XWR2_9MICO</name>
<evidence type="ECO:0000313" key="6">
    <source>
        <dbReference type="EMBL" id="MBT8798983.1"/>
    </source>
</evidence>
<reference evidence="6 7" key="1">
    <citation type="submission" date="2021-03" db="EMBL/GenBank/DDBJ databases">
        <title>Microbacterium pauli sp. nov., isolated from microfiltered milk.</title>
        <authorList>
            <person name="Bellassi P."/>
            <person name="Fontana A."/>
            <person name="Callegari M.L."/>
            <person name="Lorenzo M."/>
            <person name="Cappa F."/>
        </authorList>
    </citation>
    <scope>NUCLEOTIDE SEQUENCE [LARGE SCALE GENOMIC DNA]</scope>
    <source>
        <strain evidence="6 7">DSM 18909</strain>
    </source>
</reference>
<dbReference type="InterPro" id="IPR023296">
    <property type="entry name" value="Glyco_hydro_beta-prop_sf"/>
</dbReference>
<comment type="similarity">
    <text evidence="1">Belongs to the glycosyl hydrolase 32 family.</text>
</comment>
<keyword evidence="7" id="KW-1185">Reference proteome</keyword>
<keyword evidence="3 6" id="KW-0378">Hydrolase</keyword>
<dbReference type="SMART" id="SM00640">
    <property type="entry name" value="Glyco_32"/>
    <property type="match status" value="1"/>
</dbReference>
<dbReference type="InterPro" id="IPR051214">
    <property type="entry name" value="GH32_Enzymes"/>
</dbReference>
<evidence type="ECO:0000256" key="4">
    <source>
        <dbReference type="ARBA" id="ARBA00023295"/>
    </source>
</evidence>
<dbReference type="RefSeq" id="WP_215488216.1">
    <property type="nucleotide sequence ID" value="NZ_BAAAPJ010000003.1"/>
</dbReference>
<dbReference type="PANTHER" id="PTHR43101:SF1">
    <property type="entry name" value="BETA-FRUCTOSIDASE"/>
    <property type="match status" value="1"/>
</dbReference>
<dbReference type="EC" id="3.2.1.26" evidence="2"/>
<organism evidence="6 7">
    <name type="scientific">Microbacterium flavum</name>
    <dbReference type="NCBI Taxonomy" id="415216"/>
    <lineage>
        <taxon>Bacteria</taxon>
        <taxon>Bacillati</taxon>
        <taxon>Actinomycetota</taxon>
        <taxon>Actinomycetes</taxon>
        <taxon>Micrococcales</taxon>
        <taxon>Microbacteriaceae</taxon>
        <taxon>Microbacterium</taxon>
    </lineage>
</organism>
<dbReference type="GO" id="GO:0016787">
    <property type="term" value="F:hydrolase activity"/>
    <property type="evidence" value="ECO:0007669"/>
    <property type="project" value="UniProtKB-KW"/>
</dbReference>
<accession>A0ABS5XWR2</accession>
<gene>
    <name evidence="6" type="ORF">J0P97_13015</name>
</gene>
<feature type="domain" description="Glycosyl hydrolase family 32 N-terminal" evidence="5">
    <location>
        <begin position="6"/>
        <end position="297"/>
    </location>
</feature>
<evidence type="ECO:0000313" key="7">
    <source>
        <dbReference type="Proteomes" id="UP000740605"/>
    </source>
</evidence>
<dbReference type="EMBL" id="JAFLHG010000012">
    <property type="protein sequence ID" value="MBT8798983.1"/>
    <property type="molecule type" value="Genomic_DNA"/>
</dbReference>
<dbReference type="SUPFAM" id="SSF75005">
    <property type="entry name" value="Arabinanase/levansucrase/invertase"/>
    <property type="match status" value="1"/>
</dbReference>
<dbReference type="InterPro" id="IPR001362">
    <property type="entry name" value="Glyco_hydro_32"/>
</dbReference>
<proteinExistence type="inferred from homology"/>
<dbReference type="Proteomes" id="UP000740605">
    <property type="component" value="Unassembled WGS sequence"/>
</dbReference>
<dbReference type="Gene3D" id="2.115.10.20">
    <property type="entry name" value="Glycosyl hydrolase domain, family 43"/>
    <property type="match status" value="1"/>
</dbReference>
<dbReference type="InterPro" id="IPR013148">
    <property type="entry name" value="Glyco_hydro_32_N"/>
</dbReference>
<evidence type="ECO:0000256" key="2">
    <source>
        <dbReference type="ARBA" id="ARBA00012758"/>
    </source>
</evidence>
<dbReference type="PANTHER" id="PTHR43101">
    <property type="entry name" value="BETA-FRUCTOSIDASE"/>
    <property type="match status" value="1"/>
</dbReference>
<evidence type="ECO:0000256" key="1">
    <source>
        <dbReference type="ARBA" id="ARBA00009902"/>
    </source>
</evidence>
<dbReference type="Pfam" id="PF00251">
    <property type="entry name" value="Glyco_hydro_32N"/>
    <property type="match status" value="1"/>
</dbReference>
<protein>
    <recommendedName>
        <fullName evidence="2">beta-fructofuranosidase</fullName>
        <ecNumber evidence="2">3.2.1.26</ecNumber>
    </recommendedName>
</protein>
<evidence type="ECO:0000256" key="3">
    <source>
        <dbReference type="ARBA" id="ARBA00022801"/>
    </source>
</evidence>
<dbReference type="CDD" id="cd08996">
    <property type="entry name" value="GH32_FFase"/>
    <property type="match status" value="1"/>
</dbReference>
<evidence type="ECO:0000259" key="5">
    <source>
        <dbReference type="Pfam" id="PF00251"/>
    </source>
</evidence>